<reference evidence="17" key="1">
    <citation type="submission" date="2006-10" db="EMBL/GenBank/DDBJ databases">
        <authorList>
            <person name="Amadeo P."/>
            <person name="Zhao Q."/>
            <person name="Wortman J."/>
            <person name="Fraser-Liggett C."/>
            <person name="Carlton J."/>
        </authorList>
    </citation>
    <scope>NUCLEOTIDE SEQUENCE</scope>
    <source>
        <strain evidence="17">G3</strain>
    </source>
</reference>
<evidence type="ECO:0000256" key="5">
    <source>
        <dbReference type="ARBA" id="ARBA00022692"/>
    </source>
</evidence>
<dbReference type="GO" id="GO:0004714">
    <property type="term" value="F:transmembrane receptor protein tyrosine kinase activity"/>
    <property type="evidence" value="ECO:0007669"/>
    <property type="project" value="UniProtKB-EC"/>
</dbReference>
<dbReference type="RefSeq" id="XP_001325344.1">
    <property type="nucleotide sequence ID" value="XM_001325309.1"/>
</dbReference>
<dbReference type="EMBL" id="DS113290">
    <property type="protein sequence ID" value="EAY13121.1"/>
    <property type="molecule type" value="Genomic_DNA"/>
</dbReference>
<evidence type="ECO:0000256" key="9">
    <source>
        <dbReference type="ARBA" id="ARBA00022840"/>
    </source>
</evidence>
<name>A2E2E6_TRIV3</name>
<keyword evidence="13" id="KW-1015">Disulfide bond</keyword>
<evidence type="ECO:0000256" key="1">
    <source>
        <dbReference type="ARBA" id="ARBA00004251"/>
    </source>
</evidence>
<evidence type="ECO:0000256" key="3">
    <source>
        <dbReference type="ARBA" id="ARBA00022475"/>
    </source>
</evidence>
<dbReference type="InterPro" id="IPR055163">
    <property type="entry name" value="ALK/LTK-like_GRD"/>
</dbReference>
<keyword evidence="10" id="KW-1133">Transmembrane helix</keyword>
<keyword evidence="9" id="KW-0067">ATP-binding</keyword>
<evidence type="ECO:0000256" key="13">
    <source>
        <dbReference type="ARBA" id="ARBA00023157"/>
    </source>
</evidence>
<evidence type="ECO:0000313" key="18">
    <source>
        <dbReference type="Proteomes" id="UP000001542"/>
    </source>
</evidence>
<keyword evidence="15" id="KW-0325">Glycoprotein</keyword>
<evidence type="ECO:0000313" key="17">
    <source>
        <dbReference type="EMBL" id="EAY13121.1"/>
    </source>
</evidence>
<keyword evidence="6" id="KW-0732">Signal</keyword>
<keyword evidence="5" id="KW-0812">Transmembrane</keyword>
<dbReference type="EC" id="2.7.10.1" evidence="2"/>
<dbReference type="VEuPathDB" id="TrichDB:TVAGG3_0305400"/>
<keyword evidence="14" id="KW-0675">Receptor</keyword>
<evidence type="ECO:0000256" key="4">
    <source>
        <dbReference type="ARBA" id="ARBA00022679"/>
    </source>
</evidence>
<dbReference type="AlphaFoldDB" id="A2E2E6"/>
<organism evidence="17 18">
    <name type="scientific">Trichomonas vaginalis (strain ATCC PRA-98 / G3)</name>
    <dbReference type="NCBI Taxonomy" id="412133"/>
    <lineage>
        <taxon>Eukaryota</taxon>
        <taxon>Metamonada</taxon>
        <taxon>Parabasalia</taxon>
        <taxon>Trichomonadida</taxon>
        <taxon>Trichomonadidae</taxon>
        <taxon>Trichomonas</taxon>
    </lineage>
</organism>
<evidence type="ECO:0000259" key="16">
    <source>
        <dbReference type="Pfam" id="PF12810"/>
    </source>
</evidence>
<keyword evidence="12" id="KW-0829">Tyrosine-protein kinase</keyword>
<dbReference type="Proteomes" id="UP000001542">
    <property type="component" value="Unassembled WGS sequence"/>
</dbReference>
<evidence type="ECO:0000256" key="6">
    <source>
        <dbReference type="ARBA" id="ARBA00022729"/>
    </source>
</evidence>
<keyword evidence="18" id="KW-1185">Reference proteome</keyword>
<protein>
    <recommendedName>
        <fullName evidence="2">receptor protein-tyrosine kinase</fullName>
        <ecNumber evidence="2">2.7.10.1</ecNumber>
    </recommendedName>
</protein>
<evidence type="ECO:0000256" key="2">
    <source>
        <dbReference type="ARBA" id="ARBA00011902"/>
    </source>
</evidence>
<evidence type="ECO:0000256" key="12">
    <source>
        <dbReference type="ARBA" id="ARBA00023137"/>
    </source>
</evidence>
<comment type="subcellular location">
    <subcellularLocation>
        <location evidence="1">Cell membrane</location>
        <topology evidence="1">Single-pass type I membrane protein</topology>
    </subcellularLocation>
</comment>
<keyword evidence="8" id="KW-0418">Kinase</keyword>
<evidence type="ECO:0000256" key="10">
    <source>
        <dbReference type="ARBA" id="ARBA00022989"/>
    </source>
</evidence>
<feature type="domain" description="ALK/LTK-like glycine-rich" evidence="16">
    <location>
        <begin position="14"/>
        <end position="266"/>
    </location>
</feature>
<evidence type="ECO:0000256" key="15">
    <source>
        <dbReference type="ARBA" id="ARBA00023180"/>
    </source>
</evidence>
<sequence>MIFDQPTQNFEPIEFSFPNGSWLFRIWGAQGGYFRNNAGGKGAYSEGFFITNNSVKLYSFVGQKGSCSYDVIETLKFNGGSNSKGKDNDISCTGGSATFISWDKNGEDILLISGAGGGSGFYEKKNIEFIGGFGGPYAGDGVGQAYDVLADEAKKVRGKGATTFHPGKGGYYSGDLWNSKNIPCEAYSGEYLKGGNAVSTAGGSAGGGGIGYFGGGGGADLGGGGGGSSYASPDLYNVILLGGDKAFDSPDSVREVGHSNDGYIEIVEYYPYTFVKNNNTCIEKIKFVCTNCSHYTQNYLSILYLGFWSLIS</sequence>
<dbReference type="GO" id="GO:0005524">
    <property type="term" value="F:ATP binding"/>
    <property type="evidence" value="ECO:0007669"/>
    <property type="project" value="UniProtKB-KW"/>
</dbReference>
<dbReference type="KEGG" id="tva:4771093"/>
<proteinExistence type="predicted"/>
<dbReference type="SMR" id="A2E2E6"/>
<keyword evidence="11" id="KW-0472">Membrane</keyword>
<evidence type="ECO:0000256" key="14">
    <source>
        <dbReference type="ARBA" id="ARBA00023170"/>
    </source>
</evidence>
<reference evidence="17" key="2">
    <citation type="journal article" date="2007" name="Science">
        <title>Draft genome sequence of the sexually transmitted pathogen Trichomonas vaginalis.</title>
        <authorList>
            <person name="Carlton J.M."/>
            <person name="Hirt R.P."/>
            <person name="Silva J.C."/>
            <person name="Delcher A.L."/>
            <person name="Schatz M."/>
            <person name="Zhao Q."/>
            <person name="Wortman J.R."/>
            <person name="Bidwell S.L."/>
            <person name="Alsmark U.C.M."/>
            <person name="Besteiro S."/>
            <person name="Sicheritz-Ponten T."/>
            <person name="Noel C.J."/>
            <person name="Dacks J.B."/>
            <person name="Foster P.G."/>
            <person name="Simillion C."/>
            <person name="Van de Peer Y."/>
            <person name="Miranda-Saavedra D."/>
            <person name="Barton G.J."/>
            <person name="Westrop G.D."/>
            <person name="Mueller S."/>
            <person name="Dessi D."/>
            <person name="Fiori P.L."/>
            <person name="Ren Q."/>
            <person name="Paulsen I."/>
            <person name="Zhang H."/>
            <person name="Bastida-Corcuera F.D."/>
            <person name="Simoes-Barbosa A."/>
            <person name="Brown M.T."/>
            <person name="Hayes R.D."/>
            <person name="Mukherjee M."/>
            <person name="Okumura C.Y."/>
            <person name="Schneider R."/>
            <person name="Smith A.J."/>
            <person name="Vanacova S."/>
            <person name="Villalvazo M."/>
            <person name="Haas B.J."/>
            <person name="Pertea M."/>
            <person name="Feldblyum T.V."/>
            <person name="Utterback T.R."/>
            <person name="Shu C.L."/>
            <person name="Osoegawa K."/>
            <person name="de Jong P.J."/>
            <person name="Hrdy I."/>
            <person name="Horvathova L."/>
            <person name="Zubacova Z."/>
            <person name="Dolezal P."/>
            <person name="Malik S.B."/>
            <person name="Logsdon J.M. Jr."/>
            <person name="Henze K."/>
            <person name="Gupta A."/>
            <person name="Wang C.C."/>
            <person name="Dunne R.L."/>
            <person name="Upcroft J.A."/>
            <person name="Upcroft P."/>
            <person name="White O."/>
            <person name="Salzberg S.L."/>
            <person name="Tang P."/>
            <person name="Chiu C.-H."/>
            <person name="Lee Y.-S."/>
            <person name="Embley T.M."/>
            <person name="Coombs G.H."/>
            <person name="Mottram J.C."/>
            <person name="Tachezy J."/>
            <person name="Fraser-Liggett C.M."/>
            <person name="Johnson P.J."/>
        </authorList>
    </citation>
    <scope>NUCLEOTIDE SEQUENCE [LARGE SCALE GENOMIC DNA]</scope>
    <source>
        <strain evidence="17">G3</strain>
    </source>
</reference>
<keyword evidence="7" id="KW-0547">Nucleotide-binding</keyword>
<keyword evidence="4" id="KW-0808">Transferase</keyword>
<dbReference type="Pfam" id="PF12810">
    <property type="entry name" value="ALK_LTK_GRD"/>
    <property type="match status" value="1"/>
</dbReference>
<evidence type="ECO:0000256" key="7">
    <source>
        <dbReference type="ARBA" id="ARBA00022741"/>
    </source>
</evidence>
<accession>A2E2E6</accession>
<keyword evidence="3" id="KW-1003">Cell membrane</keyword>
<gene>
    <name evidence="17" type="ORF">TVAG_444040</name>
</gene>
<dbReference type="GO" id="GO:0005886">
    <property type="term" value="C:plasma membrane"/>
    <property type="evidence" value="ECO:0007669"/>
    <property type="project" value="UniProtKB-SubCell"/>
</dbReference>
<evidence type="ECO:0000256" key="11">
    <source>
        <dbReference type="ARBA" id="ARBA00023136"/>
    </source>
</evidence>
<dbReference type="VEuPathDB" id="TrichDB:TVAG_444040"/>
<dbReference type="InParanoid" id="A2E2E6"/>
<evidence type="ECO:0000256" key="8">
    <source>
        <dbReference type="ARBA" id="ARBA00022777"/>
    </source>
</evidence>